<evidence type="ECO:0000313" key="24">
    <source>
        <dbReference type="Proteomes" id="UP000223527"/>
    </source>
</evidence>
<accession>A0A2C7AHB3</accession>
<feature type="region of interest" description="Disordered" evidence="18">
    <location>
        <begin position="556"/>
        <end position="584"/>
    </location>
</feature>
<dbReference type="Gene3D" id="3.40.50.2300">
    <property type="match status" value="1"/>
</dbReference>
<dbReference type="GO" id="GO:0005524">
    <property type="term" value="F:ATP binding"/>
    <property type="evidence" value="ECO:0007669"/>
    <property type="project" value="UniProtKB-KW"/>
</dbReference>
<dbReference type="Gene3D" id="3.30.565.10">
    <property type="entry name" value="Histidine kinase-like ATPase, C-terminal domain"/>
    <property type="match status" value="1"/>
</dbReference>
<dbReference type="InterPro" id="IPR003661">
    <property type="entry name" value="HisK_dim/P_dom"/>
</dbReference>
<evidence type="ECO:0000256" key="11">
    <source>
        <dbReference type="ARBA" id="ARBA00022989"/>
    </source>
</evidence>
<keyword evidence="6" id="KW-0808">Transferase</keyword>
<evidence type="ECO:0000256" key="7">
    <source>
        <dbReference type="ARBA" id="ARBA00022692"/>
    </source>
</evidence>
<keyword evidence="8" id="KW-0547">Nucleotide-binding</keyword>
<protein>
    <recommendedName>
        <fullName evidence="15">Sensory/regulatory protein RpfC</fullName>
        <ecNumber evidence="3">2.7.13.3</ecNumber>
    </recommendedName>
</protein>
<keyword evidence="13 19" id="KW-0472">Membrane</keyword>
<evidence type="ECO:0000256" key="16">
    <source>
        <dbReference type="PROSITE-ProRule" id="PRU00110"/>
    </source>
</evidence>
<dbReference type="SUPFAM" id="SSF47384">
    <property type="entry name" value="Homodimeric domain of signal transducing histidine kinase"/>
    <property type="match status" value="1"/>
</dbReference>
<evidence type="ECO:0000256" key="14">
    <source>
        <dbReference type="ARBA" id="ARBA00064003"/>
    </source>
</evidence>
<evidence type="ECO:0000256" key="17">
    <source>
        <dbReference type="PROSITE-ProRule" id="PRU00169"/>
    </source>
</evidence>
<evidence type="ECO:0000256" key="4">
    <source>
        <dbReference type="ARBA" id="ARBA00022475"/>
    </source>
</evidence>
<dbReference type="CDD" id="cd16922">
    <property type="entry name" value="HATPase_EvgS-ArcB-TorS-like"/>
    <property type="match status" value="1"/>
</dbReference>
<sequence>MSAPPPRRGLLSRLRERLRGRPDTEHEMRFNGLIFAVIIILVLLADGTAESRTSLIGMALYVSLALGILAHIIAYPGVCRPRRFAAVLLDCGFLSWQIYLGGEPVAMFWPIYLWVVFGNGFRFGIAWLRIAMVAALAGFGAVILTTPYWYGQPHLAVGLLIGLLILPLYAGTLIRKLSLAKQQAEEANSAKSLFLASVSHELRTPLNAIIGMGGLLRGTSLDDEQREMTRTVDSAARSLLALIDDILDLSRIEAGRMPTEDAPFEVAGLLTELRALLASQCLDKGLRFSVHVSARTPLVLRGDRRHLLEVLLNLASNAVKFTTTGGVTVALDAGPAASGSRQLRLTAEVTDTGIGIAPEAQERIFEAFTQADSSIINRFGGTGLGLAICRRLVGLMGGEIGVRSSPGQGSTFHFSLPLEPAEALAPSGLAGLAVVLLDPAPIRAAALTETLAGLGIEVRHATVPTEAAALLRLRPEGPEGRCLLLTYGGPGAALPPEAPLHPRVLITPLPEALAAEPARRDHVTALAPEAGPEEIAHALRLALALGAPPVAAPSLARAAAEATPRPAAGTEAAEAAAERPAGPAPIALPGRKLRVLVADDSRVNQRVVAKILERSGHEARLADDGDAALDILEQEADSFDLVLMDVNMPGLDGIEATKLFRVMALGQPHLPILALTADATEESARRCAEAGMDGHVIKPVQPEELLRIVEANARPPRGGAAGAAAPVADIASHPRFRMTSPALDAETLENLRSLGGEEFVDGLARDFLSDAAQLIESISAAAIAGDASRFHAEAHALRSSAANIGAAALCRLCEEWRKMGREALMREGAELALRARAELERTRRALLQEVDPQSHRG</sequence>
<evidence type="ECO:0000256" key="12">
    <source>
        <dbReference type="ARBA" id="ARBA00023012"/>
    </source>
</evidence>
<feature type="transmembrane region" description="Helical" evidence="19">
    <location>
        <begin position="156"/>
        <end position="174"/>
    </location>
</feature>
<evidence type="ECO:0000259" key="20">
    <source>
        <dbReference type="PROSITE" id="PS50109"/>
    </source>
</evidence>
<feature type="modified residue" description="Phosphohistidine" evidence="16">
    <location>
        <position position="795"/>
    </location>
</feature>
<proteinExistence type="predicted"/>
<dbReference type="SMART" id="SM00387">
    <property type="entry name" value="HATPase_c"/>
    <property type="match status" value="1"/>
</dbReference>
<evidence type="ECO:0000256" key="8">
    <source>
        <dbReference type="ARBA" id="ARBA00022741"/>
    </source>
</evidence>
<keyword evidence="7 19" id="KW-0812">Transmembrane</keyword>
<evidence type="ECO:0000256" key="1">
    <source>
        <dbReference type="ARBA" id="ARBA00000085"/>
    </source>
</evidence>
<keyword evidence="9 23" id="KW-0418">Kinase</keyword>
<dbReference type="GO" id="GO:0000155">
    <property type="term" value="F:phosphorelay sensor kinase activity"/>
    <property type="evidence" value="ECO:0007669"/>
    <property type="project" value="InterPro"/>
</dbReference>
<dbReference type="SMART" id="SM00388">
    <property type="entry name" value="HisKA"/>
    <property type="match status" value="1"/>
</dbReference>
<dbReference type="InterPro" id="IPR005467">
    <property type="entry name" value="His_kinase_dom"/>
</dbReference>
<comment type="catalytic activity">
    <reaction evidence="1">
        <text>ATP + protein L-histidine = ADP + protein N-phospho-L-histidine.</text>
        <dbReference type="EC" id="2.7.13.3"/>
    </reaction>
</comment>
<keyword evidence="11 19" id="KW-1133">Transmembrane helix</keyword>
<keyword evidence="24" id="KW-1185">Reference proteome</keyword>
<dbReference type="Gene3D" id="1.20.120.160">
    <property type="entry name" value="HPT domain"/>
    <property type="match status" value="1"/>
</dbReference>
<evidence type="ECO:0000313" key="23">
    <source>
        <dbReference type="EMBL" id="PHK96524.1"/>
    </source>
</evidence>
<evidence type="ECO:0000256" key="9">
    <source>
        <dbReference type="ARBA" id="ARBA00022777"/>
    </source>
</evidence>
<dbReference type="PROSITE" id="PS50894">
    <property type="entry name" value="HPT"/>
    <property type="match status" value="1"/>
</dbReference>
<dbReference type="InterPro" id="IPR003594">
    <property type="entry name" value="HATPase_dom"/>
</dbReference>
<dbReference type="AlphaFoldDB" id="A0A2C7AHB3"/>
<keyword evidence="10" id="KW-0067">ATP-binding</keyword>
<dbReference type="CDD" id="cd17546">
    <property type="entry name" value="REC_hyHK_CKI1_RcsC-like"/>
    <property type="match status" value="1"/>
</dbReference>
<feature type="domain" description="HPt" evidence="22">
    <location>
        <begin position="756"/>
        <end position="850"/>
    </location>
</feature>
<feature type="modified residue" description="4-aspartylphosphate" evidence="17">
    <location>
        <position position="645"/>
    </location>
</feature>
<dbReference type="SMART" id="SM00448">
    <property type="entry name" value="REC"/>
    <property type="match status" value="1"/>
</dbReference>
<dbReference type="PANTHER" id="PTHR45339:SF1">
    <property type="entry name" value="HYBRID SIGNAL TRANSDUCTION HISTIDINE KINASE J"/>
    <property type="match status" value="1"/>
</dbReference>
<comment type="subunit">
    <text evidence="14">At low DSF concentrations, interacts with RpfF.</text>
</comment>
<dbReference type="InterPro" id="IPR011006">
    <property type="entry name" value="CheY-like_superfamily"/>
</dbReference>
<dbReference type="CDD" id="cd00082">
    <property type="entry name" value="HisKA"/>
    <property type="match status" value="1"/>
</dbReference>
<dbReference type="Pfam" id="PF00512">
    <property type="entry name" value="HisKA"/>
    <property type="match status" value="1"/>
</dbReference>
<evidence type="ECO:0000256" key="13">
    <source>
        <dbReference type="ARBA" id="ARBA00023136"/>
    </source>
</evidence>
<evidence type="ECO:0000256" key="3">
    <source>
        <dbReference type="ARBA" id="ARBA00012438"/>
    </source>
</evidence>
<evidence type="ECO:0000256" key="2">
    <source>
        <dbReference type="ARBA" id="ARBA00004651"/>
    </source>
</evidence>
<dbReference type="SUPFAM" id="SSF55874">
    <property type="entry name" value="ATPase domain of HSP90 chaperone/DNA topoisomerase II/histidine kinase"/>
    <property type="match status" value="1"/>
</dbReference>
<keyword evidence="5 17" id="KW-0597">Phosphoprotein</keyword>
<feature type="transmembrane region" description="Helical" evidence="19">
    <location>
        <begin position="58"/>
        <end position="78"/>
    </location>
</feature>
<dbReference type="GO" id="GO:0005886">
    <property type="term" value="C:plasma membrane"/>
    <property type="evidence" value="ECO:0007669"/>
    <property type="project" value="UniProtKB-SubCell"/>
</dbReference>
<dbReference type="PROSITE" id="PS50110">
    <property type="entry name" value="RESPONSE_REGULATORY"/>
    <property type="match status" value="1"/>
</dbReference>
<keyword evidence="12" id="KW-0902">Two-component regulatory system</keyword>
<dbReference type="Pfam" id="PF00072">
    <property type="entry name" value="Response_reg"/>
    <property type="match status" value="1"/>
</dbReference>
<dbReference type="Pfam" id="PF01627">
    <property type="entry name" value="Hpt"/>
    <property type="match status" value="1"/>
</dbReference>
<dbReference type="InterPro" id="IPR008207">
    <property type="entry name" value="Sig_transdc_His_kin_Hpt_dom"/>
</dbReference>
<dbReference type="EC" id="2.7.13.3" evidence="3"/>
<gene>
    <name evidence="23" type="ORF">CR162_04145</name>
</gene>
<evidence type="ECO:0000256" key="18">
    <source>
        <dbReference type="SAM" id="MobiDB-lite"/>
    </source>
</evidence>
<evidence type="ECO:0000256" key="19">
    <source>
        <dbReference type="SAM" id="Phobius"/>
    </source>
</evidence>
<dbReference type="FunFam" id="1.10.287.130:FF:000002">
    <property type="entry name" value="Two-component osmosensing histidine kinase"/>
    <property type="match status" value="1"/>
</dbReference>
<dbReference type="Proteomes" id="UP000223527">
    <property type="component" value="Unassembled WGS sequence"/>
</dbReference>
<organism evidence="23 24">
    <name type="scientific">Teichococcus rhizosphaerae</name>
    <dbReference type="NCBI Taxonomy" id="1335062"/>
    <lineage>
        <taxon>Bacteria</taxon>
        <taxon>Pseudomonadati</taxon>
        <taxon>Pseudomonadota</taxon>
        <taxon>Alphaproteobacteria</taxon>
        <taxon>Acetobacterales</taxon>
        <taxon>Roseomonadaceae</taxon>
        <taxon>Roseomonas</taxon>
    </lineage>
</organism>
<dbReference type="InterPro" id="IPR036097">
    <property type="entry name" value="HisK_dim/P_sf"/>
</dbReference>
<dbReference type="PRINTS" id="PR00344">
    <property type="entry name" value="BCTRLSENSOR"/>
</dbReference>
<comment type="subcellular location">
    <subcellularLocation>
        <location evidence="2">Cell membrane</location>
        <topology evidence="2">Multi-pass membrane protein</topology>
    </subcellularLocation>
</comment>
<comment type="caution">
    <text evidence="23">The sequence shown here is derived from an EMBL/GenBank/DDBJ whole genome shotgun (WGS) entry which is preliminary data.</text>
</comment>
<dbReference type="PROSITE" id="PS50109">
    <property type="entry name" value="HIS_KIN"/>
    <property type="match status" value="1"/>
</dbReference>
<dbReference type="SUPFAM" id="SSF52172">
    <property type="entry name" value="CheY-like"/>
    <property type="match status" value="1"/>
</dbReference>
<feature type="domain" description="Response regulatory" evidence="21">
    <location>
        <begin position="594"/>
        <end position="713"/>
    </location>
</feature>
<dbReference type="InterPro" id="IPR036890">
    <property type="entry name" value="HATPase_C_sf"/>
</dbReference>
<evidence type="ECO:0000256" key="15">
    <source>
        <dbReference type="ARBA" id="ARBA00068150"/>
    </source>
</evidence>
<feature type="transmembrane region" description="Helical" evidence="19">
    <location>
        <begin position="98"/>
        <end position="118"/>
    </location>
</feature>
<dbReference type="InterPro" id="IPR001789">
    <property type="entry name" value="Sig_transdc_resp-reg_receiver"/>
</dbReference>
<dbReference type="Gene3D" id="1.10.287.130">
    <property type="match status" value="1"/>
</dbReference>
<dbReference type="EMBL" id="PDNU01000003">
    <property type="protein sequence ID" value="PHK96524.1"/>
    <property type="molecule type" value="Genomic_DNA"/>
</dbReference>
<dbReference type="Pfam" id="PF02518">
    <property type="entry name" value="HATPase_c"/>
    <property type="match status" value="1"/>
</dbReference>
<evidence type="ECO:0000256" key="5">
    <source>
        <dbReference type="ARBA" id="ARBA00022553"/>
    </source>
</evidence>
<feature type="transmembrane region" description="Helical" evidence="19">
    <location>
        <begin position="28"/>
        <end position="46"/>
    </location>
</feature>
<evidence type="ECO:0000256" key="6">
    <source>
        <dbReference type="ARBA" id="ARBA00022679"/>
    </source>
</evidence>
<dbReference type="RefSeq" id="WP_099094254.1">
    <property type="nucleotide sequence ID" value="NZ_PDNU01000003.1"/>
</dbReference>
<dbReference type="SUPFAM" id="SSF47226">
    <property type="entry name" value="Histidine-containing phosphotransfer domain, HPT domain"/>
    <property type="match status" value="1"/>
</dbReference>
<dbReference type="PANTHER" id="PTHR45339">
    <property type="entry name" value="HYBRID SIGNAL TRANSDUCTION HISTIDINE KINASE J"/>
    <property type="match status" value="1"/>
</dbReference>
<feature type="domain" description="Histidine kinase" evidence="20">
    <location>
        <begin position="197"/>
        <end position="420"/>
    </location>
</feature>
<name>A0A2C7AHB3_9PROT</name>
<evidence type="ECO:0000259" key="22">
    <source>
        <dbReference type="PROSITE" id="PS50894"/>
    </source>
</evidence>
<reference evidence="23 24" key="1">
    <citation type="submission" date="2017-10" db="EMBL/GenBank/DDBJ databases">
        <authorList>
            <person name="Banno H."/>
            <person name="Chua N.-H."/>
        </authorList>
    </citation>
    <scope>NUCLEOTIDE SEQUENCE [LARGE SCALE GENOMIC DNA]</scope>
    <source>
        <strain evidence="23 24">YW11</strain>
    </source>
</reference>
<evidence type="ECO:0000259" key="21">
    <source>
        <dbReference type="PROSITE" id="PS50110"/>
    </source>
</evidence>
<dbReference type="InterPro" id="IPR004358">
    <property type="entry name" value="Sig_transdc_His_kin-like_C"/>
</dbReference>
<dbReference type="FunFam" id="3.30.565.10:FF:000010">
    <property type="entry name" value="Sensor histidine kinase RcsC"/>
    <property type="match status" value="1"/>
</dbReference>
<evidence type="ECO:0000256" key="10">
    <source>
        <dbReference type="ARBA" id="ARBA00022840"/>
    </source>
</evidence>
<dbReference type="OrthoDB" id="9801651at2"/>
<keyword evidence="4" id="KW-1003">Cell membrane</keyword>
<dbReference type="InterPro" id="IPR036641">
    <property type="entry name" value="HPT_dom_sf"/>
</dbReference>
<feature type="transmembrane region" description="Helical" evidence="19">
    <location>
        <begin position="130"/>
        <end position="150"/>
    </location>
</feature>